<evidence type="ECO:0000313" key="2">
    <source>
        <dbReference type="RefSeq" id="XP_065660367.1"/>
    </source>
</evidence>
<dbReference type="PANTHER" id="PTHR33480">
    <property type="entry name" value="SET DOMAIN-CONTAINING PROTEIN-RELATED"/>
    <property type="match status" value="1"/>
</dbReference>
<accession>A0ABM4CF91</accession>
<name>A0ABM4CF91_HYDVU</name>
<protein>
    <submittedName>
        <fullName evidence="2">Uncharacterized protein LOC136084160</fullName>
    </submittedName>
</protein>
<reference evidence="2" key="1">
    <citation type="submission" date="2025-08" db="UniProtKB">
        <authorList>
            <consortium name="RefSeq"/>
        </authorList>
    </citation>
    <scope>IDENTIFICATION</scope>
</reference>
<dbReference type="PANTHER" id="PTHR33480:SF1">
    <property type="entry name" value="TYR RECOMBINASE DOMAIN-CONTAINING PROTEIN"/>
    <property type="match status" value="1"/>
</dbReference>
<proteinExistence type="predicted"/>
<dbReference type="RefSeq" id="XP_065660367.1">
    <property type="nucleotide sequence ID" value="XM_065804295.1"/>
</dbReference>
<keyword evidence="1" id="KW-1185">Reference proteome</keyword>
<gene>
    <name evidence="2" type="primary">LOC136084160</name>
</gene>
<dbReference type="Proteomes" id="UP001652625">
    <property type="component" value="Chromosome 08"/>
</dbReference>
<dbReference type="GeneID" id="136084160"/>
<organism evidence="1 2">
    <name type="scientific">Hydra vulgaris</name>
    <name type="common">Hydra</name>
    <name type="synonym">Hydra attenuata</name>
    <dbReference type="NCBI Taxonomy" id="6087"/>
    <lineage>
        <taxon>Eukaryota</taxon>
        <taxon>Metazoa</taxon>
        <taxon>Cnidaria</taxon>
        <taxon>Hydrozoa</taxon>
        <taxon>Hydroidolina</taxon>
        <taxon>Anthoathecata</taxon>
        <taxon>Aplanulata</taxon>
        <taxon>Hydridae</taxon>
        <taxon>Hydra</taxon>
    </lineage>
</organism>
<evidence type="ECO:0000313" key="1">
    <source>
        <dbReference type="Proteomes" id="UP001652625"/>
    </source>
</evidence>
<sequence length="367" mass="42153">MCSLCHGFYSKSYYSRHMNVCGKDSSYSKCAVPVEILTDKSQEGLTQNFKNEILQVIREYPIGIIAKSDRTILMIGSLLYEKVRRKLSKKSEVQNSVRNDMRRLSHLYSHFKNYDVKPIYCNAADMFLRQNFSSLKLAIEVYTDTYSENQKSGLKAALYYLISSSAKKCIGNFLAQDNDDSAKSISDFLVLLQLRKEEIFGDATYDLNERRNISLKKPSKLPIESDVQMIRDYSISVMKKYKEDNFVLWDLHAYVELRDAACTRLVLFNGRRGGEPARLLLREWFEAAKDAWLDEQRAEDLTEINEINMKITYQSGKGSNHLVPVLIPEDTVRAMEILSDPVVRSNVGVLESNVYVFPSCQSSEKHC</sequence>